<sequence>MSRDINSPRRPDSIALSGREKQVHDQLWAAADVNQCGFIIGTDAVSLFAKSGLPSQTLGQVWLLADSDNKGVLGQRGFNVAVRLIAHAQDGKAPTRDLIHIVAPLPHFEGITPAKINSPLSGSTSVVSHSTGSDPIISESDRTKYANMFMAVGPVGGLLDGDKAREVFLKSKLPVDKLSQIWGLADTKVRGSLDLTDFTIAMFYIQRIMEGSISTPPATLPPSVLKAAAGSAAGVGLMSSPVLSAQTLARQVTGGNMGIQNPAITSQMTGSMSLSSSPLAKENTGGLSDDSIPWEITPEEKAKFDRFFDQLDANDDGVVEGEEAGRFFMNSRLPDSILAQIWDLSDITKTGSLNKDEFAVAMFLINRKNASNNPIPKTLPLSLVPPSFRARSALSQPSSQIDDFFSGKERKIAYDKPSRNSTPNVVEGLFRSTRPLSHKQQRSLPVDLFDLPLTTSSSSSQINKSSDDSLPLDLFDLPLTTSSSSSSSSSSPQTNKTRAVQSNDNQGLRTKLVNEDDDLSIRSKLNQEIKATKDLKTERAQLEEQISRAQDMRGMMEQRLSNLKTQKERESKTVDDLKSSLASMESEMANLRMAIGVSKRELEVAQEDKRSFLKALAEGREESLELKASLQRSCDEVVELRRDLETRMRMLGLDPVDFPVVPGPGPGRATSQVEVAERNESVTRGPQFVRDDSIAISPRQRNPEFREPEPVRLGIRGPQDHGDFHGAGLNKTMEAQPWHLLAQQESLSWEQ</sequence>
<feature type="compositionally biased region" description="Basic and acidic residues" evidence="2">
    <location>
        <begin position="701"/>
        <end position="710"/>
    </location>
</feature>
<dbReference type="GO" id="GO:0005509">
    <property type="term" value="F:calcium ion binding"/>
    <property type="evidence" value="ECO:0007669"/>
    <property type="project" value="InterPro"/>
</dbReference>
<dbReference type="SMART" id="SM00027">
    <property type="entry name" value="EH"/>
    <property type="match status" value="3"/>
</dbReference>
<dbReference type="PANTHER" id="PTHR11216:SF170">
    <property type="entry name" value="DYNAMIN ASSOCIATED PROTEIN 160, ISOFORM D"/>
    <property type="match status" value="1"/>
</dbReference>
<dbReference type="GO" id="GO:0016197">
    <property type="term" value="P:endosomal transport"/>
    <property type="evidence" value="ECO:0007669"/>
    <property type="project" value="TreeGrafter"/>
</dbReference>
<dbReference type="PROSITE" id="PS50031">
    <property type="entry name" value="EH"/>
    <property type="match status" value="3"/>
</dbReference>
<feature type="coiled-coil region" evidence="1">
    <location>
        <begin position="525"/>
        <end position="594"/>
    </location>
</feature>
<dbReference type="SMART" id="SM00054">
    <property type="entry name" value="EFh"/>
    <property type="match status" value="2"/>
</dbReference>
<accession>A0A9P6FAB3</accession>
<evidence type="ECO:0000256" key="2">
    <source>
        <dbReference type="SAM" id="MobiDB-lite"/>
    </source>
</evidence>
<feature type="domain" description="EF-hand" evidence="4">
    <location>
        <begin position="299"/>
        <end position="334"/>
    </location>
</feature>
<name>A0A9P6FAB3_9FUNG</name>
<evidence type="ECO:0000259" key="3">
    <source>
        <dbReference type="PROSITE" id="PS50031"/>
    </source>
</evidence>
<evidence type="ECO:0000313" key="5">
    <source>
        <dbReference type="EMBL" id="KAF9545549.1"/>
    </source>
</evidence>
<dbReference type="InterPro" id="IPR011992">
    <property type="entry name" value="EF-hand-dom_pair"/>
</dbReference>
<proteinExistence type="predicted"/>
<dbReference type="Gene3D" id="1.10.238.10">
    <property type="entry name" value="EF-hand"/>
    <property type="match status" value="3"/>
</dbReference>
<dbReference type="PROSITE" id="PS50222">
    <property type="entry name" value="EF_HAND_2"/>
    <property type="match status" value="1"/>
</dbReference>
<evidence type="ECO:0000259" key="4">
    <source>
        <dbReference type="PROSITE" id="PS50222"/>
    </source>
</evidence>
<feature type="domain" description="EH" evidence="3">
    <location>
        <begin position="20"/>
        <end position="106"/>
    </location>
</feature>
<reference evidence="5" key="1">
    <citation type="journal article" date="2020" name="Fungal Divers.">
        <title>Resolving the Mortierellaceae phylogeny through synthesis of multi-gene phylogenetics and phylogenomics.</title>
        <authorList>
            <person name="Vandepol N."/>
            <person name="Liber J."/>
            <person name="Desiro A."/>
            <person name="Na H."/>
            <person name="Kennedy M."/>
            <person name="Barry K."/>
            <person name="Grigoriev I.V."/>
            <person name="Miller A.N."/>
            <person name="O'Donnell K."/>
            <person name="Stajich J.E."/>
            <person name="Bonito G."/>
        </authorList>
    </citation>
    <scope>NUCLEOTIDE SEQUENCE</scope>
    <source>
        <strain evidence="5">NRRL 2591</strain>
    </source>
</reference>
<evidence type="ECO:0000256" key="1">
    <source>
        <dbReference type="SAM" id="Coils"/>
    </source>
</evidence>
<feature type="domain" description="EH" evidence="3">
    <location>
        <begin position="300"/>
        <end position="390"/>
    </location>
</feature>
<organism evidence="5 6">
    <name type="scientific">Mortierella hygrophila</name>
    <dbReference type="NCBI Taxonomy" id="979708"/>
    <lineage>
        <taxon>Eukaryota</taxon>
        <taxon>Fungi</taxon>
        <taxon>Fungi incertae sedis</taxon>
        <taxon>Mucoromycota</taxon>
        <taxon>Mortierellomycotina</taxon>
        <taxon>Mortierellomycetes</taxon>
        <taxon>Mortierellales</taxon>
        <taxon>Mortierellaceae</taxon>
        <taxon>Mortierella</taxon>
    </lineage>
</organism>
<feature type="region of interest" description="Disordered" evidence="2">
    <location>
        <begin position="693"/>
        <end position="729"/>
    </location>
</feature>
<dbReference type="EMBL" id="JAAAXW010000070">
    <property type="protein sequence ID" value="KAF9545549.1"/>
    <property type="molecule type" value="Genomic_DNA"/>
</dbReference>
<dbReference type="Pfam" id="PF12763">
    <property type="entry name" value="EH"/>
    <property type="match status" value="3"/>
</dbReference>
<feature type="compositionally biased region" description="Polar residues" evidence="2">
    <location>
        <begin position="493"/>
        <end position="508"/>
    </location>
</feature>
<dbReference type="GO" id="GO:0006897">
    <property type="term" value="P:endocytosis"/>
    <property type="evidence" value="ECO:0007669"/>
    <property type="project" value="TreeGrafter"/>
</dbReference>
<feature type="domain" description="EH" evidence="3">
    <location>
        <begin position="141"/>
        <end position="231"/>
    </location>
</feature>
<dbReference type="GO" id="GO:0005886">
    <property type="term" value="C:plasma membrane"/>
    <property type="evidence" value="ECO:0007669"/>
    <property type="project" value="TreeGrafter"/>
</dbReference>
<dbReference type="InterPro" id="IPR002048">
    <property type="entry name" value="EF_hand_dom"/>
</dbReference>
<feature type="region of interest" description="Disordered" evidence="2">
    <location>
        <begin position="480"/>
        <end position="514"/>
    </location>
</feature>
<feature type="region of interest" description="Disordered" evidence="2">
    <location>
        <begin position="270"/>
        <end position="293"/>
    </location>
</feature>
<feature type="compositionally biased region" description="Low complexity" evidence="2">
    <location>
        <begin position="480"/>
        <end position="492"/>
    </location>
</feature>
<dbReference type="GO" id="GO:0005737">
    <property type="term" value="C:cytoplasm"/>
    <property type="evidence" value="ECO:0007669"/>
    <property type="project" value="TreeGrafter"/>
</dbReference>
<dbReference type="SUPFAM" id="SSF47473">
    <property type="entry name" value="EF-hand"/>
    <property type="match status" value="3"/>
</dbReference>
<keyword evidence="6" id="KW-1185">Reference proteome</keyword>
<evidence type="ECO:0000313" key="6">
    <source>
        <dbReference type="Proteomes" id="UP000723463"/>
    </source>
</evidence>
<protein>
    <recommendedName>
        <fullName evidence="7">Epidermal growth factor receptor substrate 15-like 1</fullName>
    </recommendedName>
</protein>
<dbReference type="PANTHER" id="PTHR11216">
    <property type="entry name" value="EH DOMAIN"/>
    <property type="match status" value="1"/>
</dbReference>
<keyword evidence="1" id="KW-0175">Coiled coil</keyword>
<dbReference type="CDD" id="cd00052">
    <property type="entry name" value="EH"/>
    <property type="match status" value="3"/>
</dbReference>
<comment type="caution">
    <text evidence="5">The sequence shown here is derived from an EMBL/GenBank/DDBJ whole genome shotgun (WGS) entry which is preliminary data.</text>
</comment>
<dbReference type="InterPro" id="IPR000261">
    <property type="entry name" value="EH_dom"/>
</dbReference>
<gene>
    <name evidence="5" type="ORF">EC957_010858</name>
</gene>
<dbReference type="Proteomes" id="UP000723463">
    <property type="component" value="Unassembled WGS sequence"/>
</dbReference>
<evidence type="ECO:0008006" key="7">
    <source>
        <dbReference type="Google" id="ProtNLM"/>
    </source>
</evidence>
<dbReference type="AlphaFoldDB" id="A0A9P6FAB3"/>